<dbReference type="AlphaFoldDB" id="A0A8T4IX25"/>
<dbReference type="EMBL" id="JAGSMN010000433">
    <property type="protein sequence ID" value="MBR7675133.1"/>
    <property type="molecule type" value="Genomic_DNA"/>
</dbReference>
<keyword evidence="6" id="KW-1185">Reference proteome</keyword>
<dbReference type="Pfam" id="PF08530">
    <property type="entry name" value="PepX_C"/>
    <property type="match status" value="1"/>
</dbReference>
<dbReference type="SUPFAM" id="SSF49785">
    <property type="entry name" value="Galactose-binding domain-like"/>
    <property type="match status" value="1"/>
</dbReference>
<evidence type="ECO:0000313" key="6">
    <source>
        <dbReference type="Proteomes" id="UP000675554"/>
    </source>
</evidence>
<sequence>MARRPGKFLLTAASAALGAPLLAAVPAHAEDPAPTPATADVPAYAVTPLKFTVEVGGDGPGGTGEGAHRCVVDADLYRPAGADADHRVPAVLTTNGFGGSKNDAGTVGVAKSFAERGYAVLSYSGLGFGKSGCRITLDDPKTDGEAASELVGFLGGERAADDGTRADFITSDGEHDPRVGMIGGSYGGAVQLATASVDERVDALVPMITWNDLTYSLVPNNTDQTHGVTSGIPGAYKTQWTNGFYLLGQIQGLKELGTDPGRASVGCINFPEEMCRTKRMLDSGRFPAGETQESMDRIRAASPVSYLKRVKAPTLLIQGQKDTLFNLNEAVATYETLRDQGTPTRMIWQQSGHSGTGDDGQDGSYTNQRIAAWFDHYLRDDAEADTGPAFAYYRDWAEGEGAYATSDTFPVGKNRRLYLSGDGTLVGSRDEVRRGSREYRNWLLAPSSYSESSLLAAAGLDLLAPSDAKGTHLAYTSAPLPGPVEVVGAPKARLKVVSPKAEGTQGDQDVTGNLVLFAKVYDVAPDGSRTLVNRLVAPARVKDATRPFTVTLPAIAHRYEAGHRLEFVVAAGDAAYYGNRGIKPVTLTSTPSDTGTLDLPVV</sequence>
<dbReference type="InterPro" id="IPR000383">
    <property type="entry name" value="Xaa-Pro-like_dom"/>
</dbReference>
<feature type="domain" description="Xaa-Pro dipeptidyl-peptidase C-terminal" evidence="4">
    <location>
        <begin position="371"/>
        <end position="598"/>
    </location>
</feature>
<feature type="chain" id="PRO_5035794893" evidence="3">
    <location>
        <begin position="30"/>
        <end position="602"/>
    </location>
</feature>
<evidence type="ECO:0000256" key="1">
    <source>
        <dbReference type="ARBA" id="ARBA00008645"/>
    </source>
</evidence>
<dbReference type="PANTHER" id="PTHR22946:SF9">
    <property type="entry name" value="POLYKETIDE TRANSFERASE AF380"/>
    <property type="match status" value="1"/>
</dbReference>
<dbReference type="Proteomes" id="UP000675554">
    <property type="component" value="Unassembled WGS sequence"/>
</dbReference>
<keyword evidence="2 5" id="KW-0378">Hydrolase</keyword>
<dbReference type="SMART" id="SM00939">
    <property type="entry name" value="PepX_C"/>
    <property type="match status" value="1"/>
</dbReference>
<evidence type="ECO:0000256" key="2">
    <source>
        <dbReference type="ARBA" id="ARBA00022801"/>
    </source>
</evidence>
<dbReference type="InterPro" id="IPR050261">
    <property type="entry name" value="FrsA_esterase"/>
</dbReference>
<dbReference type="InterPro" id="IPR005674">
    <property type="entry name" value="CocE/Ser_esterase"/>
</dbReference>
<accession>A0A8T4IX25</accession>
<feature type="signal peptide" evidence="3">
    <location>
        <begin position="1"/>
        <end position="29"/>
    </location>
</feature>
<dbReference type="GO" id="GO:0052689">
    <property type="term" value="F:carboxylic ester hydrolase activity"/>
    <property type="evidence" value="ECO:0007669"/>
    <property type="project" value="UniProtKB-ARBA"/>
</dbReference>
<protein>
    <submittedName>
        <fullName evidence="5">CocE/NonD family hydrolase</fullName>
    </submittedName>
</protein>
<evidence type="ECO:0000256" key="3">
    <source>
        <dbReference type="SAM" id="SignalP"/>
    </source>
</evidence>
<dbReference type="Gene3D" id="2.60.120.260">
    <property type="entry name" value="Galactose-binding domain-like"/>
    <property type="match status" value="1"/>
</dbReference>
<proteinExistence type="inferred from homology"/>
<dbReference type="NCBIfam" id="TIGR00976">
    <property type="entry name" value="CocE_NonD"/>
    <property type="match status" value="1"/>
</dbReference>
<keyword evidence="3" id="KW-0732">Signal</keyword>
<dbReference type="PANTHER" id="PTHR22946">
    <property type="entry name" value="DIENELACTONE HYDROLASE DOMAIN-CONTAINING PROTEIN-RELATED"/>
    <property type="match status" value="1"/>
</dbReference>
<comment type="similarity">
    <text evidence="1">Belongs to the AB hydrolase superfamily.</text>
</comment>
<dbReference type="Gene3D" id="3.40.50.1820">
    <property type="entry name" value="alpha/beta hydrolase"/>
    <property type="match status" value="2"/>
</dbReference>
<dbReference type="SUPFAM" id="SSF53474">
    <property type="entry name" value="alpha/beta-Hydrolases"/>
    <property type="match status" value="1"/>
</dbReference>
<dbReference type="GO" id="GO:0008239">
    <property type="term" value="F:dipeptidyl-peptidase activity"/>
    <property type="evidence" value="ECO:0007669"/>
    <property type="project" value="InterPro"/>
</dbReference>
<organism evidence="5 6">
    <name type="scientific">Streptomyces daliensis</name>
    <dbReference type="NCBI Taxonomy" id="299421"/>
    <lineage>
        <taxon>Bacteria</taxon>
        <taxon>Bacillati</taxon>
        <taxon>Actinomycetota</taxon>
        <taxon>Actinomycetes</taxon>
        <taxon>Kitasatosporales</taxon>
        <taxon>Streptomycetaceae</taxon>
        <taxon>Streptomyces</taxon>
    </lineage>
</organism>
<dbReference type="Pfam" id="PF02129">
    <property type="entry name" value="Peptidase_S15"/>
    <property type="match status" value="1"/>
</dbReference>
<evidence type="ECO:0000259" key="4">
    <source>
        <dbReference type="SMART" id="SM00939"/>
    </source>
</evidence>
<name>A0A8T4IX25_9ACTN</name>
<evidence type="ECO:0000313" key="5">
    <source>
        <dbReference type="EMBL" id="MBR7675133.1"/>
    </source>
</evidence>
<gene>
    <name evidence="5" type="ORF">KDA82_19310</name>
</gene>
<dbReference type="InterPro" id="IPR029058">
    <property type="entry name" value="AB_hydrolase_fold"/>
</dbReference>
<dbReference type="InterPro" id="IPR013736">
    <property type="entry name" value="Xaa-Pro_dipept_C"/>
</dbReference>
<comment type="caution">
    <text evidence="5">The sequence shown here is derived from an EMBL/GenBank/DDBJ whole genome shotgun (WGS) entry which is preliminary data.</text>
</comment>
<dbReference type="InterPro" id="IPR008979">
    <property type="entry name" value="Galactose-bd-like_sf"/>
</dbReference>
<reference evidence="5" key="1">
    <citation type="submission" date="2021-04" db="EMBL/GenBank/DDBJ databases">
        <title>Sequencing of actinobacteria type strains.</title>
        <authorList>
            <person name="Nguyen G.-S."/>
            <person name="Wentzel A."/>
        </authorList>
    </citation>
    <scope>NUCLEOTIDE SEQUENCE</scope>
    <source>
        <strain evidence="5">DSM 42095</strain>
    </source>
</reference>